<dbReference type="RefSeq" id="WP_199486531.1">
    <property type="nucleotide sequence ID" value="NZ_QURH01000189.1"/>
</dbReference>
<gene>
    <name evidence="2" type="ORF">DZF91_10125</name>
</gene>
<dbReference type="InterPro" id="IPR016181">
    <property type="entry name" value="Acyl_CoA_acyltransferase"/>
</dbReference>
<organism evidence="2 3">
    <name type="scientific">Actinomadura logoneensis</name>
    <dbReference type="NCBI Taxonomy" id="2293572"/>
    <lineage>
        <taxon>Bacteria</taxon>
        <taxon>Bacillati</taxon>
        <taxon>Actinomycetota</taxon>
        <taxon>Actinomycetes</taxon>
        <taxon>Streptosporangiales</taxon>
        <taxon>Thermomonosporaceae</taxon>
        <taxon>Actinomadura</taxon>
    </lineage>
</organism>
<dbReference type="InterPro" id="IPR000182">
    <property type="entry name" value="GNAT_dom"/>
</dbReference>
<feature type="domain" description="N-acetyltransferase" evidence="1">
    <location>
        <begin position="1"/>
        <end position="62"/>
    </location>
</feature>
<dbReference type="AlphaFoldDB" id="A0A372JP15"/>
<feature type="non-terminal residue" evidence="2">
    <location>
        <position position="1"/>
    </location>
</feature>
<evidence type="ECO:0000313" key="3">
    <source>
        <dbReference type="Proteomes" id="UP000261811"/>
    </source>
</evidence>
<dbReference type="Proteomes" id="UP000261811">
    <property type="component" value="Unassembled WGS sequence"/>
</dbReference>
<proteinExistence type="predicted"/>
<comment type="caution">
    <text evidence="2">The sequence shown here is derived from an EMBL/GenBank/DDBJ whole genome shotgun (WGS) entry which is preliminary data.</text>
</comment>
<name>A0A372JP15_9ACTN</name>
<dbReference type="Gene3D" id="3.40.630.30">
    <property type="match status" value="1"/>
</dbReference>
<keyword evidence="2" id="KW-0808">Transferase</keyword>
<evidence type="ECO:0000313" key="2">
    <source>
        <dbReference type="EMBL" id="RFU41771.1"/>
    </source>
</evidence>
<keyword evidence="3" id="KW-1185">Reference proteome</keyword>
<dbReference type="PROSITE" id="PS51186">
    <property type="entry name" value="GNAT"/>
    <property type="match status" value="1"/>
</dbReference>
<evidence type="ECO:0000259" key="1">
    <source>
        <dbReference type="PROSITE" id="PS51186"/>
    </source>
</evidence>
<dbReference type="SUPFAM" id="SSF55729">
    <property type="entry name" value="Acyl-CoA N-acyltransferases (Nat)"/>
    <property type="match status" value="1"/>
</dbReference>
<sequence length="62" mass="6874">RAVAAAAEARLRARGDRTVWLGVLEANTEAFAFWTALGYEETDRRPDVAKGRPTIVMRKALT</sequence>
<reference evidence="2 3" key="1">
    <citation type="submission" date="2018-08" db="EMBL/GenBank/DDBJ databases">
        <title>Actinomadura jelena sp. nov., a novel Actinomycete isolated from soil in Chad.</title>
        <authorList>
            <person name="Shi L."/>
        </authorList>
    </citation>
    <scope>NUCLEOTIDE SEQUENCE [LARGE SCALE GENOMIC DNA]</scope>
    <source>
        <strain evidence="2 3">NEAU-G17</strain>
    </source>
</reference>
<accession>A0A372JP15</accession>
<dbReference type="GO" id="GO:0016747">
    <property type="term" value="F:acyltransferase activity, transferring groups other than amino-acyl groups"/>
    <property type="evidence" value="ECO:0007669"/>
    <property type="project" value="InterPro"/>
</dbReference>
<protein>
    <submittedName>
        <fullName evidence="2">GNAT family N-acetyltransferase</fullName>
    </submittedName>
</protein>
<dbReference type="EMBL" id="QURH01000189">
    <property type="protein sequence ID" value="RFU41771.1"/>
    <property type="molecule type" value="Genomic_DNA"/>
</dbReference>